<dbReference type="EMBL" id="JAYKXP010000012">
    <property type="protein sequence ID" value="KAK7051528.1"/>
    <property type="molecule type" value="Genomic_DNA"/>
</dbReference>
<proteinExistence type="predicted"/>
<evidence type="ECO:0008006" key="3">
    <source>
        <dbReference type="Google" id="ProtNLM"/>
    </source>
</evidence>
<sequence>MLKPGMTFSLNLQHPRLPEPREHLRCLPSLPYNELAEYFIVTGVQAGDDFNSQVWLGKPNDAVALVFKFMAPSSLDHLLRDDIEGIDRSVEDMIECQEAMFTGLWDLQGTALPWFFGIHKVLLSNELAYLLITEYIPHAFESIPRFSPVDVGQYIEYVSAFNDAFISKVNQTSDFEKFKTAVQALDLAHSRQIYHLDISKSNLRFDTSQVVLIDWMNDISHHKRIKITDPSLIAIIDFRDLVMTFARGENGIGKEFFLKMMTDASEIGQRVKALFCQRPA</sequence>
<reference evidence="1 2" key="1">
    <citation type="submission" date="2024-01" db="EMBL/GenBank/DDBJ databases">
        <title>A draft genome for a cacao thread blight-causing isolate of Paramarasmius palmivorus.</title>
        <authorList>
            <person name="Baruah I.K."/>
            <person name="Bukari Y."/>
            <person name="Amoako-Attah I."/>
            <person name="Meinhardt L.W."/>
            <person name="Bailey B.A."/>
            <person name="Cohen S.P."/>
        </authorList>
    </citation>
    <scope>NUCLEOTIDE SEQUENCE [LARGE SCALE GENOMIC DNA]</scope>
    <source>
        <strain evidence="1 2">GH-12</strain>
    </source>
</reference>
<dbReference type="SUPFAM" id="SSF56112">
    <property type="entry name" value="Protein kinase-like (PK-like)"/>
    <property type="match status" value="1"/>
</dbReference>
<evidence type="ECO:0000313" key="1">
    <source>
        <dbReference type="EMBL" id="KAK7051528.1"/>
    </source>
</evidence>
<name>A0AAW0DI71_9AGAR</name>
<organism evidence="1 2">
    <name type="scientific">Paramarasmius palmivorus</name>
    <dbReference type="NCBI Taxonomy" id="297713"/>
    <lineage>
        <taxon>Eukaryota</taxon>
        <taxon>Fungi</taxon>
        <taxon>Dikarya</taxon>
        <taxon>Basidiomycota</taxon>
        <taxon>Agaricomycotina</taxon>
        <taxon>Agaricomycetes</taxon>
        <taxon>Agaricomycetidae</taxon>
        <taxon>Agaricales</taxon>
        <taxon>Marasmiineae</taxon>
        <taxon>Marasmiaceae</taxon>
        <taxon>Paramarasmius</taxon>
    </lineage>
</organism>
<evidence type="ECO:0000313" key="2">
    <source>
        <dbReference type="Proteomes" id="UP001383192"/>
    </source>
</evidence>
<protein>
    <recommendedName>
        <fullName evidence="3">Aminoglycoside phosphotransferase domain-containing protein</fullName>
    </recommendedName>
</protein>
<keyword evidence="2" id="KW-1185">Reference proteome</keyword>
<gene>
    <name evidence="1" type="ORF">VNI00_004503</name>
</gene>
<dbReference type="Proteomes" id="UP001383192">
    <property type="component" value="Unassembled WGS sequence"/>
</dbReference>
<comment type="caution">
    <text evidence="1">The sequence shown here is derived from an EMBL/GenBank/DDBJ whole genome shotgun (WGS) entry which is preliminary data.</text>
</comment>
<dbReference type="InterPro" id="IPR011009">
    <property type="entry name" value="Kinase-like_dom_sf"/>
</dbReference>
<dbReference type="AlphaFoldDB" id="A0AAW0DI71"/>
<accession>A0AAW0DI71</accession>